<dbReference type="EMBL" id="JAEANY010000002">
    <property type="protein sequence ID" value="MBH5322543.1"/>
    <property type="molecule type" value="Genomic_DNA"/>
</dbReference>
<protein>
    <recommendedName>
        <fullName evidence="3">DUF2188 domain-containing protein</fullName>
    </recommendedName>
</protein>
<accession>A0ABS0N3J1</accession>
<reference evidence="1 2" key="1">
    <citation type="submission" date="2020-11" db="EMBL/GenBank/DDBJ databases">
        <title>Erythrobacter sediminis sp. nov., a marine bacterium from a tidal flat of Garorim Bay.</title>
        <authorList>
            <person name="Kim D."/>
            <person name="Yoo Y."/>
            <person name="Kim J.-J."/>
        </authorList>
    </citation>
    <scope>NUCLEOTIDE SEQUENCE [LARGE SCALE GENOMIC DNA]</scope>
    <source>
        <strain evidence="1 2">JGD-13</strain>
    </source>
</reference>
<keyword evidence="2" id="KW-1185">Reference proteome</keyword>
<dbReference type="RefSeq" id="WP_197921232.1">
    <property type="nucleotide sequence ID" value="NZ_CAWPTA010000007.1"/>
</dbReference>
<dbReference type="Proteomes" id="UP000602442">
    <property type="component" value="Unassembled WGS sequence"/>
</dbReference>
<evidence type="ECO:0000313" key="1">
    <source>
        <dbReference type="EMBL" id="MBH5322543.1"/>
    </source>
</evidence>
<name>A0ABS0N3J1_9SPHN</name>
<proteinExistence type="predicted"/>
<comment type="caution">
    <text evidence="1">The sequence shown here is derived from an EMBL/GenBank/DDBJ whole genome shotgun (WGS) entry which is preliminary data.</text>
</comment>
<evidence type="ECO:0000313" key="2">
    <source>
        <dbReference type="Proteomes" id="UP000602442"/>
    </source>
</evidence>
<organism evidence="1 2">
    <name type="scientific">Aurantiacibacter sediminis</name>
    <dbReference type="NCBI Taxonomy" id="2793064"/>
    <lineage>
        <taxon>Bacteria</taxon>
        <taxon>Pseudomonadati</taxon>
        <taxon>Pseudomonadota</taxon>
        <taxon>Alphaproteobacteria</taxon>
        <taxon>Sphingomonadales</taxon>
        <taxon>Erythrobacteraceae</taxon>
        <taxon>Aurantiacibacter</taxon>
    </lineage>
</organism>
<evidence type="ECO:0008006" key="3">
    <source>
        <dbReference type="Google" id="ProtNLM"/>
    </source>
</evidence>
<gene>
    <name evidence="1" type="ORF">I5L03_08090</name>
</gene>
<sequence>MTQYRFVTEKRQGKWYDRLSQAQAYAERIGAGFLDAKGRFVAYRGTILEKREKPLTA</sequence>